<evidence type="ECO:0000313" key="5">
    <source>
        <dbReference type="Proteomes" id="UP001642360"/>
    </source>
</evidence>
<dbReference type="Pfam" id="PF05678">
    <property type="entry name" value="VQ"/>
    <property type="match status" value="1"/>
</dbReference>
<evidence type="ECO:0000256" key="1">
    <source>
        <dbReference type="SAM" id="MobiDB-lite"/>
    </source>
</evidence>
<dbReference type="InterPro" id="IPR039610">
    <property type="entry name" value="VQ29"/>
</dbReference>
<reference evidence="4 5" key="1">
    <citation type="submission" date="2024-02" db="EMBL/GenBank/DDBJ databases">
        <authorList>
            <person name="Vignale AGUSTIN F."/>
            <person name="Sosa J E."/>
            <person name="Modenutti C."/>
        </authorList>
    </citation>
    <scope>NUCLEOTIDE SEQUENCE [LARGE SCALE GENOMIC DNA]</scope>
</reference>
<keyword evidence="5" id="KW-1185">Reference proteome</keyword>
<dbReference type="InterPro" id="IPR008889">
    <property type="entry name" value="VQ"/>
</dbReference>
<feature type="domain" description="VQ" evidence="2">
    <location>
        <begin position="50"/>
        <end position="74"/>
    </location>
</feature>
<evidence type="ECO:0000259" key="2">
    <source>
        <dbReference type="Pfam" id="PF05678"/>
    </source>
</evidence>
<evidence type="ECO:0000313" key="4">
    <source>
        <dbReference type="EMBL" id="CAK9184132.1"/>
    </source>
</evidence>
<gene>
    <name evidence="3" type="ORF">ILEXP_LOCUS21230</name>
    <name evidence="4" type="ORF">ILEXP_LOCUS54425</name>
</gene>
<feature type="region of interest" description="Disordered" evidence="1">
    <location>
        <begin position="91"/>
        <end position="119"/>
    </location>
</feature>
<dbReference type="EMBL" id="CAUOFW020008847">
    <property type="protein sequence ID" value="CAK9184132.1"/>
    <property type="molecule type" value="Genomic_DNA"/>
</dbReference>
<dbReference type="AlphaFoldDB" id="A0ABC8UTM1"/>
<feature type="compositionally biased region" description="Low complexity" evidence="1">
    <location>
        <begin position="1"/>
        <end position="15"/>
    </location>
</feature>
<dbReference type="EMBL" id="CAUOFW020002314">
    <property type="protein sequence ID" value="CAK9152998.1"/>
    <property type="molecule type" value="Genomic_DNA"/>
</dbReference>
<organism evidence="4 5">
    <name type="scientific">Ilex paraguariensis</name>
    <name type="common">yerba mate</name>
    <dbReference type="NCBI Taxonomy" id="185542"/>
    <lineage>
        <taxon>Eukaryota</taxon>
        <taxon>Viridiplantae</taxon>
        <taxon>Streptophyta</taxon>
        <taxon>Embryophyta</taxon>
        <taxon>Tracheophyta</taxon>
        <taxon>Spermatophyta</taxon>
        <taxon>Magnoliopsida</taxon>
        <taxon>eudicotyledons</taxon>
        <taxon>Gunneridae</taxon>
        <taxon>Pentapetalae</taxon>
        <taxon>asterids</taxon>
        <taxon>campanulids</taxon>
        <taxon>Aquifoliales</taxon>
        <taxon>Aquifoliaceae</taxon>
        <taxon>Ilex</taxon>
    </lineage>
</organism>
<sequence length="188" mass="20207">MESSNSYVSLSSSSSIPPAKPPTGFRSSLHSVRKLSGKPMKQPIAPLPPTPPKVYKVDPINFKEVVQKLTGAPEFQPRHLHEVVVPPPLNLSASASSDDRDNIGAPLELFPSPSKSPLQATFPELTTEAQDEESWKLSESFGAPTLSPVGFSPPPYSLAWWPSSSLLMSPGTLSSTSLERGRVYLGLS</sequence>
<protein>
    <recommendedName>
        <fullName evidence="2">VQ domain-containing protein</fullName>
    </recommendedName>
</protein>
<name>A0ABC8UTM1_9AQUA</name>
<evidence type="ECO:0000313" key="3">
    <source>
        <dbReference type="EMBL" id="CAK9152998.1"/>
    </source>
</evidence>
<dbReference type="PANTHER" id="PTHR34794">
    <property type="entry name" value="EXPRESSED PROTEIN"/>
    <property type="match status" value="1"/>
</dbReference>
<dbReference type="PANTHER" id="PTHR34794:SF1">
    <property type="entry name" value="OS10G0101800 PROTEIN"/>
    <property type="match status" value="1"/>
</dbReference>
<dbReference type="Proteomes" id="UP001642360">
    <property type="component" value="Unassembled WGS sequence"/>
</dbReference>
<proteinExistence type="predicted"/>
<feature type="region of interest" description="Disordered" evidence="1">
    <location>
        <begin position="1"/>
        <end position="53"/>
    </location>
</feature>
<comment type="caution">
    <text evidence="4">The sequence shown here is derived from an EMBL/GenBank/DDBJ whole genome shotgun (WGS) entry which is preliminary data.</text>
</comment>
<accession>A0ABC8UTM1</accession>